<dbReference type="PANTHER" id="PTHR34406">
    <property type="entry name" value="PROTEIN YCEI"/>
    <property type="match status" value="1"/>
</dbReference>
<evidence type="ECO:0000256" key="1">
    <source>
        <dbReference type="ARBA" id="ARBA00008812"/>
    </source>
</evidence>
<evidence type="ECO:0000313" key="3">
    <source>
        <dbReference type="EMBL" id="KNA90836.1"/>
    </source>
</evidence>
<dbReference type="RefSeq" id="WP_049699771.1">
    <property type="nucleotide sequence ID" value="NZ_JAQDQF010000002.1"/>
</dbReference>
<evidence type="ECO:0000259" key="2">
    <source>
        <dbReference type="SMART" id="SM00867"/>
    </source>
</evidence>
<comment type="caution">
    <text evidence="3">The sequence shown here is derived from an EMBL/GenBank/DDBJ whole genome shotgun (WGS) entry which is preliminary data.</text>
</comment>
<accession>A0ABR5IBT3</accession>
<dbReference type="PANTHER" id="PTHR34406:SF1">
    <property type="entry name" value="PROTEIN YCEI"/>
    <property type="match status" value="1"/>
</dbReference>
<dbReference type="Pfam" id="PF04264">
    <property type="entry name" value="YceI"/>
    <property type="match status" value="1"/>
</dbReference>
<comment type="similarity">
    <text evidence="1">Belongs to the UPF0312 family.</text>
</comment>
<reference evidence="3 4" key="1">
    <citation type="submission" date="2015-05" db="EMBL/GenBank/DDBJ databases">
        <title>Draft genome sequence of the bacterium Gordonia jacobaea a new member of the Gordonia genus.</title>
        <authorList>
            <person name="Jimenez-Galisteo G."/>
            <person name="Dominguez A."/>
            <person name="Munoz E."/>
            <person name="Vinas M."/>
        </authorList>
    </citation>
    <scope>NUCLEOTIDE SEQUENCE [LARGE SCALE GENOMIC DNA]</scope>
    <source>
        <strain evidence="4">mv1</strain>
    </source>
</reference>
<dbReference type="Gene3D" id="2.40.128.110">
    <property type="entry name" value="Lipid/polyisoprenoid-binding, YceI-like"/>
    <property type="match status" value="1"/>
</dbReference>
<dbReference type="Proteomes" id="UP000037247">
    <property type="component" value="Unassembled WGS sequence"/>
</dbReference>
<proteinExistence type="inferred from homology"/>
<feature type="domain" description="Lipid/polyisoprenoid-binding YceI-like" evidence="2">
    <location>
        <begin position="56"/>
        <end position="230"/>
    </location>
</feature>
<keyword evidence="4" id="KW-1185">Reference proteome</keyword>
<dbReference type="InterPro" id="IPR036761">
    <property type="entry name" value="TTHA0802/YceI-like_sf"/>
</dbReference>
<dbReference type="EMBL" id="LDTZ01000018">
    <property type="protein sequence ID" value="KNA90836.1"/>
    <property type="molecule type" value="Genomic_DNA"/>
</dbReference>
<dbReference type="SMART" id="SM00867">
    <property type="entry name" value="YceI"/>
    <property type="match status" value="1"/>
</dbReference>
<gene>
    <name evidence="3" type="ORF">ABW18_15115</name>
</gene>
<dbReference type="SUPFAM" id="SSF101874">
    <property type="entry name" value="YceI-like"/>
    <property type="match status" value="1"/>
</dbReference>
<organism evidence="3 4">
    <name type="scientific">Gordonia jacobaea</name>
    <dbReference type="NCBI Taxonomy" id="122202"/>
    <lineage>
        <taxon>Bacteria</taxon>
        <taxon>Bacillati</taxon>
        <taxon>Actinomycetota</taxon>
        <taxon>Actinomycetes</taxon>
        <taxon>Mycobacteriales</taxon>
        <taxon>Gordoniaceae</taxon>
        <taxon>Gordonia</taxon>
    </lineage>
</organism>
<sequence length="232" mass="24816">MKRRYLWWGLGTLVVLIVVVVAAGPWAYSKWIAGDADEELKLPTSTQAASESVDGAWTIVPGPSADATRTQAGYRVDETLRGQPVTVNGRTTSVTGTATVASSKLENAEITVDVASITSPESMRDNRFRGESIMDTDRYPTATWKLTQPVDISSVPESGQPQAVQATGDITIKGVTKSVTTTLNIQRSGASVIVQGSIPVTWTDFGVTPPSLGFVEVEKTGSIEFLVNLEKK</sequence>
<dbReference type="InterPro" id="IPR007372">
    <property type="entry name" value="Lipid/polyisoprenoid-bd_YceI"/>
</dbReference>
<protein>
    <submittedName>
        <fullName evidence="3">Polyisoprenoid-binding protein</fullName>
    </submittedName>
</protein>
<evidence type="ECO:0000313" key="4">
    <source>
        <dbReference type="Proteomes" id="UP000037247"/>
    </source>
</evidence>
<name>A0ABR5IBT3_9ACTN</name>